<organism evidence="2 3">
    <name type="scientific">Granulicella sibirica</name>
    <dbReference type="NCBI Taxonomy" id="2479048"/>
    <lineage>
        <taxon>Bacteria</taxon>
        <taxon>Pseudomonadati</taxon>
        <taxon>Acidobacteriota</taxon>
        <taxon>Terriglobia</taxon>
        <taxon>Terriglobales</taxon>
        <taxon>Acidobacteriaceae</taxon>
        <taxon>Granulicella</taxon>
    </lineage>
</organism>
<proteinExistence type="predicted"/>
<reference evidence="3" key="2">
    <citation type="submission" date="2019-02" db="EMBL/GenBank/DDBJ databases">
        <title>Granulicella sibirica sp. nov., a psychrotolerant acidobacterium isolated from an organic soil layer in forested tundra, West Siberia.</title>
        <authorList>
            <person name="Oshkin I.Y."/>
            <person name="Kulichevskaya I.S."/>
            <person name="Rijpstra W.I.C."/>
            <person name="Sinninghe Damste J.S."/>
            <person name="Rakitin A.L."/>
            <person name="Ravin N.V."/>
            <person name="Dedysh S.N."/>
        </authorList>
    </citation>
    <scope>NUCLEOTIDE SEQUENCE [LARGE SCALE GENOMIC DNA]</scope>
    <source>
        <strain evidence="3">AF10</strain>
    </source>
</reference>
<dbReference type="Proteomes" id="UP000289437">
    <property type="component" value="Unassembled WGS sequence"/>
</dbReference>
<sequence length="118" mass="13055">MPLLFFLRFGIFGSPSLVRPVARYRTQQSATRLWRLIETIRVRVALFKAGCGAREPETAYAASGRGGKTPSRPAIISSSNDRIWSDPVRGSWPKDGGYDVLPCRAGLPGLLFLGFFPR</sequence>
<accession>A0A4Q0SXF0</accession>
<feature type="region of interest" description="Disordered" evidence="1">
    <location>
        <begin position="58"/>
        <end position="78"/>
    </location>
</feature>
<keyword evidence="3" id="KW-1185">Reference proteome</keyword>
<evidence type="ECO:0000313" key="2">
    <source>
        <dbReference type="EMBL" id="RXH55815.1"/>
    </source>
</evidence>
<dbReference type="EMBL" id="RDSM01000002">
    <property type="protein sequence ID" value="RXH55815.1"/>
    <property type="molecule type" value="Genomic_DNA"/>
</dbReference>
<evidence type="ECO:0000313" key="3">
    <source>
        <dbReference type="Proteomes" id="UP000289437"/>
    </source>
</evidence>
<reference evidence="2 3" key="1">
    <citation type="submission" date="2018-11" db="EMBL/GenBank/DDBJ databases">
        <authorList>
            <person name="Mardanov A.V."/>
            <person name="Ravin N.V."/>
            <person name="Dedysh S.N."/>
        </authorList>
    </citation>
    <scope>NUCLEOTIDE SEQUENCE [LARGE SCALE GENOMIC DNA]</scope>
    <source>
        <strain evidence="2 3">AF10</strain>
    </source>
</reference>
<evidence type="ECO:0000256" key="1">
    <source>
        <dbReference type="SAM" id="MobiDB-lite"/>
    </source>
</evidence>
<comment type="caution">
    <text evidence="2">The sequence shown here is derived from an EMBL/GenBank/DDBJ whole genome shotgun (WGS) entry which is preliminary data.</text>
</comment>
<name>A0A4Q0SXF0_9BACT</name>
<dbReference type="AlphaFoldDB" id="A0A4Q0SXF0"/>
<protein>
    <submittedName>
        <fullName evidence="2">Uncharacterized protein</fullName>
    </submittedName>
</protein>
<gene>
    <name evidence="2" type="ORF">GRAN_2672</name>
</gene>